<organism evidence="3 4">
    <name type="scientific">Sulfuricaulis limicola</name>
    <dbReference type="NCBI Taxonomy" id="1620215"/>
    <lineage>
        <taxon>Bacteria</taxon>
        <taxon>Pseudomonadati</taxon>
        <taxon>Pseudomonadota</taxon>
        <taxon>Gammaproteobacteria</taxon>
        <taxon>Acidiferrobacterales</taxon>
        <taxon>Acidiferrobacteraceae</taxon>
        <taxon>Sulfuricaulis</taxon>
    </lineage>
</organism>
<keyword evidence="2" id="KW-0732">Signal</keyword>
<evidence type="ECO:0000256" key="2">
    <source>
        <dbReference type="SAM" id="SignalP"/>
    </source>
</evidence>
<name>A0A1B4XH14_9GAMM</name>
<evidence type="ECO:0000313" key="3">
    <source>
        <dbReference type="EMBL" id="BAV34104.1"/>
    </source>
</evidence>
<dbReference type="Proteomes" id="UP000243180">
    <property type="component" value="Chromosome"/>
</dbReference>
<gene>
    <name evidence="3" type="ORF">SCL_1806</name>
</gene>
<dbReference type="InParanoid" id="A0A1B4XH14"/>
<proteinExistence type="predicted"/>
<dbReference type="OrthoDB" id="8140134at2"/>
<reference evidence="3 4" key="1">
    <citation type="submission" date="2015-05" db="EMBL/GenBank/DDBJ databases">
        <title>Complete genome sequence of a sulfur-oxidizing gammaproteobacterium strain HA5.</title>
        <authorList>
            <person name="Miura A."/>
            <person name="Kojima H."/>
            <person name="Fukui M."/>
        </authorList>
    </citation>
    <scope>NUCLEOTIDE SEQUENCE [LARGE SCALE GENOMIC DNA]</scope>
    <source>
        <strain evidence="3 4">HA5</strain>
    </source>
</reference>
<protein>
    <submittedName>
        <fullName evidence="3">Uncharacterized protein</fullName>
    </submittedName>
</protein>
<evidence type="ECO:0000256" key="1">
    <source>
        <dbReference type="SAM" id="MobiDB-lite"/>
    </source>
</evidence>
<dbReference type="KEGG" id="slim:SCL_1806"/>
<sequence length="123" mass="13252">MKRTFIYSTAIATLFSATASVAVVTDKDRDEGDLQAPSLVYGSQLMTQKEHNEYSALMNTAKTGKERDQIRQAHQIRMKERAKQRGLTLPDEPPAYRKAPAMGSGGGMGGPGGGVGPGSRRIQ</sequence>
<evidence type="ECO:0000313" key="4">
    <source>
        <dbReference type="Proteomes" id="UP000243180"/>
    </source>
</evidence>
<keyword evidence="4" id="KW-1185">Reference proteome</keyword>
<accession>A0A1B4XH14</accession>
<dbReference type="RefSeq" id="WP_096360890.1">
    <property type="nucleotide sequence ID" value="NZ_AP014879.1"/>
</dbReference>
<dbReference type="AlphaFoldDB" id="A0A1B4XH14"/>
<feature type="region of interest" description="Disordered" evidence="1">
    <location>
        <begin position="77"/>
        <end position="123"/>
    </location>
</feature>
<feature type="signal peptide" evidence="2">
    <location>
        <begin position="1"/>
        <end position="22"/>
    </location>
</feature>
<dbReference type="EMBL" id="AP014879">
    <property type="protein sequence ID" value="BAV34104.1"/>
    <property type="molecule type" value="Genomic_DNA"/>
</dbReference>
<feature type="compositionally biased region" description="Gly residues" evidence="1">
    <location>
        <begin position="103"/>
        <end position="117"/>
    </location>
</feature>
<feature type="chain" id="PRO_5008572410" evidence="2">
    <location>
        <begin position="23"/>
        <end position="123"/>
    </location>
</feature>